<name>A0A0F9MZR9_9ZZZZ</name>
<gene>
    <name evidence="1" type="ORF">LCGC14_1028770</name>
</gene>
<dbReference type="EMBL" id="LAZR01004160">
    <property type="protein sequence ID" value="KKN11219.1"/>
    <property type="molecule type" value="Genomic_DNA"/>
</dbReference>
<evidence type="ECO:0000313" key="1">
    <source>
        <dbReference type="EMBL" id="KKN11219.1"/>
    </source>
</evidence>
<accession>A0A0F9MZR9</accession>
<proteinExistence type="predicted"/>
<sequence>MKVNNYNQCLLVKGKRQQVAWIPGKFALMGKILRLKDEDGWLVSQVYNQLDMDKIRANEDARHHMRIVSNS</sequence>
<protein>
    <submittedName>
        <fullName evidence="1">Uncharacterized protein</fullName>
    </submittedName>
</protein>
<dbReference type="AlphaFoldDB" id="A0A0F9MZR9"/>
<reference evidence="1" key="1">
    <citation type="journal article" date="2015" name="Nature">
        <title>Complex archaea that bridge the gap between prokaryotes and eukaryotes.</title>
        <authorList>
            <person name="Spang A."/>
            <person name="Saw J.H."/>
            <person name="Jorgensen S.L."/>
            <person name="Zaremba-Niedzwiedzka K."/>
            <person name="Martijn J."/>
            <person name="Lind A.E."/>
            <person name="van Eijk R."/>
            <person name="Schleper C."/>
            <person name="Guy L."/>
            <person name="Ettema T.J."/>
        </authorList>
    </citation>
    <scope>NUCLEOTIDE SEQUENCE</scope>
</reference>
<organism evidence="1">
    <name type="scientific">marine sediment metagenome</name>
    <dbReference type="NCBI Taxonomy" id="412755"/>
    <lineage>
        <taxon>unclassified sequences</taxon>
        <taxon>metagenomes</taxon>
        <taxon>ecological metagenomes</taxon>
    </lineage>
</organism>
<comment type="caution">
    <text evidence="1">The sequence shown here is derived from an EMBL/GenBank/DDBJ whole genome shotgun (WGS) entry which is preliminary data.</text>
</comment>